<keyword evidence="4" id="KW-1185">Reference proteome</keyword>
<keyword evidence="3" id="KW-0378">Hydrolase</keyword>
<feature type="transmembrane region" description="Helical" evidence="1">
    <location>
        <begin position="36"/>
        <end position="55"/>
    </location>
</feature>
<keyword evidence="1" id="KW-1133">Transmembrane helix</keyword>
<dbReference type="GO" id="GO:0004519">
    <property type="term" value="F:endonuclease activity"/>
    <property type="evidence" value="ECO:0007669"/>
    <property type="project" value="UniProtKB-KW"/>
</dbReference>
<gene>
    <name evidence="3" type="ORF">F5984_00475</name>
</gene>
<organism evidence="3 4">
    <name type="scientific">Rudanella paleaurantiibacter</name>
    <dbReference type="NCBI Taxonomy" id="2614655"/>
    <lineage>
        <taxon>Bacteria</taxon>
        <taxon>Pseudomonadati</taxon>
        <taxon>Bacteroidota</taxon>
        <taxon>Cytophagia</taxon>
        <taxon>Cytophagales</taxon>
        <taxon>Cytophagaceae</taxon>
        <taxon>Rudanella</taxon>
    </lineage>
</organism>
<dbReference type="AlphaFoldDB" id="A0A7J5U415"/>
<keyword evidence="1" id="KW-0812">Transmembrane</keyword>
<feature type="transmembrane region" description="Helical" evidence="1">
    <location>
        <begin position="61"/>
        <end position="87"/>
    </location>
</feature>
<keyword evidence="1" id="KW-0472">Membrane</keyword>
<dbReference type="EMBL" id="WELI01000001">
    <property type="protein sequence ID" value="KAB7732471.1"/>
    <property type="molecule type" value="Genomic_DNA"/>
</dbReference>
<evidence type="ECO:0000313" key="3">
    <source>
        <dbReference type="EMBL" id="KAB7732471.1"/>
    </source>
</evidence>
<name>A0A7J5U415_9BACT</name>
<keyword evidence="3" id="KW-0255">Endonuclease</keyword>
<sequence>MNFAESLFLGYGLFVGIASFLNLIRLDYWWIRMWDFPHFQLMVLAAVGLVAWLIFQNDWTWPQLLVPTLLTAALAYQGWLIYPYTFLHRVQVPRQKRKSPEVEANGIQLLIANVFMDNTQCPDVCRLIGKHQPDIVLILEGNETWRQALSGIEPDYPYRQLIPLENTYGMLFYSRLPMRATQVRFQIQDDIPSIYTQLQLPSGKWIHFYGVHPMPPSPTEHYRSTERDAELLLVGREARGLKGPIIVAGDLNDVAWSHTTRLFGRVSGLLDPRIGRGLFSTFHAKYFFLRWPLDHVFVSHHFTVNSLRRLPNCGSDHFPILVALTYAPDPERIDDIPEPEGNDLEEAKEKITEALSANQSDTDDVKPA</sequence>
<dbReference type="InterPro" id="IPR005135">
    <property type="entry name" value="Endo/exonuclease/phosphatase"/>
</dbReference>
<dbReference type="SUPFAM" id="SSF56219">
    <property type="entry name" value="DNase I-like"/>
    <property type="match status" value="1"/>
</dbReference>
<accession>A0A7J5U415</accession>
<comment type="caution">
    <text evidence="3">The sequence shown here is derived from an EMBL/GenBank/DDBJ whole genome shotgun (WGS) entry which is preliminary data.</text>
</comment>
<proteinExistence type="predicted"/>
<evidence type="ECO:0000259" key="2">
    <source>
        <dbReference type="Pfam" id="PF03372"/>
    </source>
</evidence>
<dbReference type="Pfam" id="PF03372">
    <property type="entry name" value="Exo_endo_phos"/>
    <property type="match status" value="1"/>
</dbReference>
<feature type="transmembrane region" description="Helical" evidence="1">
    <location>
        <begin position="6"/>
        <end position="24"/>
    </location>
</feature>
<protein>
    <submittedName>
        <fullName evidence="3">Endonuclease</fullName>
    </submittedName>
</protein>
<evidence type="ECO:0000313" key="4">
    <source>
        <dbReference type="Proteomes" id="UP000488299"/>
    </source>
</evidence>
<keyword evidence="3" id="KW-0540">Nuclease</keyword>
<reference evidence="3 4" key="1">
    <citation type="submission" date="2019-10" db="EMBL/GenBank/DDBJ databases">
        <title>Rudanella paleaurantiibacter sp. nov., isolated from sludge.</title>
        <authorList>
            <person name="Xu S.Q."/>
        </authorList>
    </citation>
    <scope>NUCLEOTIDE SEQUENCE [LARGE SCALE GENOMIC DNA]</scope>
    <source>
        <strain evidence="3 4">HX-22-17</strain>
    </source>
</reference>
<feature type="domain" description="Endonuclease/exonuclease/phosphatase" evidence="2">
    <location>
        <begin position="121"/>
        <end position="317"/>
    </location>
</feature>
<dbReference type="InterPro" id="IPR036691">
    <property type="entry name" value="Endo/exonu/phosph_ase_sf"/>
</dbReference>
<dbReference type="Gene3D" id="3.60.10.10">
    <property type="entry name" value="Endonuclease/exonuclease/phosphatase"/>
    <property type="match status" value="1"/>
</dbReference>
<evidence type="ECO:0000256" key="1">
    <source>
        <dbReference type="SAM" id="Phobius"/>
    </source>
</evidence>
<dbReference type="RefSeq" id="WP_152121801.1">
    <property type="nucleotide sequence ID" value="NZ_WELI01000001.1"/>
</dbReference>
<dbReference type="Proteomes" id="UP000488299">
    <property type="component" value="Unassembled WGS sequence"/>
</dbReference>